<sequence length="78" mass="9031">NNDGLSIRTLVKGLRKLDNLVTFKAELQSVNKSAEQRVFFNMRSFRLASLEVCTASQIMLHQKKWKVMLVLILPNRKN</sequence>
<proteinExistence type="predicted"/>
<feature type="non-terminal residue" evidence="1">
    <location>
        <position position="1"/>
    </location>
</feature>
<protein>
    <submittedName>
        <fullName evidence="1">Uncharacterized protein</fullName>
    </submittedName>
</protein>
<comment type="caution">
    <text evidence="1">The sequence shown here is derived from an EMBL/GenBank/DDBJ whole genome shotgun (WGS) entry which is preliminary data.</text>
</comment>
<dbReference type="EMBL" id="NNAY01000330">
    <property type="protein sequence ID" value="OXU29176.1"/>
    <property type="molecule type" value="Genomic_DNA"/>
</dbReference>
<name>A0A232FEJ6_9HYME</name>
<evidence type="ECO:0000313" key="1">
    <source>
        <dbReference type="EMBL" id="OXU29176.1"/>
    </source>
</evidence>
<dbReference type="AlphaFoldDB" id="A0A232FEJ6"/>
<gene>
    <name evidence="1" type="ORF">TSAR_006044</name>
</gene>
<keyword evidence="2" id="KW-1185">Reference proteome</keyword>
<reference evidence="1 2" key="1">
    <citation type="journal article" date="2017" name="Curr. Biol.">
        <title>The Evolution of Venom by Co-option of Single-Copy Genes.</title>
        <authorList>
            <person name="Martinson E.O."/>
            <person name="Mrinalini"/>
            <person name="Kelkar Y.D."/>
            <person name="Chang C.H."/>
            <person name="Werren J.H."/>
        </authorList>
    </citation>
    <scope>NUCLEOTIDE SEQUENCE [LARGE SCALE GENOMIC DNA]</scope>
    <source>
        <strain evidence="1 2">Alberta</strain>
        <tissue evidence="1">Whole body</tissue>
    </source>
</reference>
<dbReference type="Proteomes" id="UP000215335">
    <property type="component" value="Unassembled WGS sequence"/>
</dbReference>
<organism evidence="1 2">
    <name type="scientific">Trichomalopsis sarcophagae</name>
    <dbReference type="NCBI Taxonomy" id="543379"/>
    <lineage>
        <taxon>Eukaryota</taxon>
        <taxon>Metazoa</taxon>
        <taxon>Ecdysozoa</taxon>
        <taxon>Arthropoda</taxon>
        <taxon>Hexapoda</taxon>
        <taxon>Insecta</taxon>
        <taxon>Pterygota</taxon>
        <taxon>Neoptera</taxon>
        <taxon>Endopterygota</taxon>
        <taxon>Hymenoptera</taxon>
        <taxon>Apocrita</taxon>
        <taxon>Proctotrupomorpha</taxon>
        <taxon>Chalcidoidea</taxon>
        <taxon>Pteromalidae</taxon>
        <taxon>Pteromalinae</taxon>
        <taxon>Trichomalopsis</taxon>
    </lineage>
</organism>
<evidence type="ECO:0000313" key="2">
    <source>
        <dbReference type="Proteomes" id="UP000215335"/>
    </source>
</evidence>
<accession>A0A232FEJ6</accession>